<dbReference type="Gene3D" id="3.40.50.2300">
    <property type="match status" value="2"/>
</dbReference>
<evidence type="ECO:0000256" key="3">
    <source>
        <dbReference type="ARBA" id="ARBA00023163"/>
    </source>
</evidence>
<dbReference type="PANTHER" id="PTHR30146:SF153">
    <property type="entry name" value="LACTOSE OPERON REPRESSOR"/>
    <property type="match status" value="1"/>
</dbReference>
<dbReference type="SUPFAM" id="SSF53822">
    <property type="entry name" value="Periplasmic binding protein-like I"/>
    <property type="match status" value="1"/>
</dbReference>
<dbReference type="RefSeq" id="WP_259856943.1">
    <property type="nucleotide sequence ID" value="NZ_BAAAST010000098.1"/>
</dbReference>
<evidence type="ECO:0000259" key="6">
    <source>
        <dbReference type="SMART" id="SM00354"/>
    </source>
</evidence>
<feature type="compositionally biased region" description="Basic residues" evidence="4">
    <location>
        <begin position="337"/>
        <end position="347"/>
    </location>
</feature>
<keyword evidence="3" id="KW-0804">Transcription</keyword>
<feature type="transmembrane region" description="Helical" evidence="5">
    <location>
        <begin position="61"/>
        <end position="82"/>
    </location>
</feature>
<sequence length="347" mass="37124">MATIGDVARQAGVSPSTVSYVLSGKRTISEETRQRVLAAIEVLGYHPHAGARALASNRSNVIALIVPLYTGLYVPVLMQFVISVVTAARRFDHNVLLLTQDEGEKGLERVAASALADALIVMDVELHDRRLPRLRSLGRPSVLIGFPAEAEGLTCIDLDFAAAGAACVDHLADLGHTCVALLGSPPQVYERELGFASRTAAGFDEARHRRGLRGTTVPCEPTPAAVLETVKGLLERYPDLTGVVVHNEPTVPPLLEAFEALGRRVPEDVSVVAICPDDVAERVRPRLTSVNIPAEEVGQRAVELVIAKLEGRGVPEATLLPPALTARDSAAAAGHTPKPRRRRQPHP</sequence>
<dbReference type="EMBL" id="CP073720">
    <property type="protein sequence ID" value="UWP79292.1"/>
    <property type="molecule type" value="Genomic_DNA"/>
</dbReference>
<accession>A0ABY5VNJ8</accession>
<keyword evidence="1" id="KW-0805">Transcription regulation</keyword>
<dbReference type="Pfam" id="PF13377">
    <property type="entry name" value="Peripla_BP_3"/>
    <property type="match status" value="1"/>
</dbReference>
<dbReference type="InterPro" id="IPR000843">
    <property type="entry name" value="HTH_LacI"/>
</dbReference>
<keyword evidence="2" id="KW-0238">DNA-binding</keyword>
<dbReference type="SMART" id="SM00354">
    <property type="entry name" value="HTH_LACI"/>
    <property type="match status" value="1"/>
</dbReference>
<keyword evidence="5" id="KW-1133">Transmembrane helix</keyword>
<feature type="region of interest" description="Disordered" evidence="4">
    <location>
        <begin position="320"/>
        <end position="347"/>
    </location>
</feature>
<dbReference type="InterPro" id="IPR046335">
    <property type="entry name" value="LacI/GalR-like_sensor"/>
</dbReference>
<dbReference type="InterPro" id="IPR010982">
    <property type="entry name" value="Lambda_DNA-bd_dom_sf"/>
</dbReference>
<keyword evidence="5" id="KW-0472">Membrane</keyword>
<evidence type="ECO:0000256" key="1">
    <source>
        <dbReference type="ARBA" id="ARBA00023015"/>
    </source>
</evidence>
<dbReference type="InterPro" id="IPR028082">
    <property type="entry name" value="Peripla_BP_I"/>
</dbReference>
<gene>
    <name evidence="7" type="ORF">Dfulv_29495</name>
</gene>
<dbReference type="PROSITE" id="PS00356">
    <property type="entry name" value="HTH_LACI_1"/>
    <property type="match status" value="1"/>
</dbReference>
<evidence type="ECO:0000256" key="2">
    <source>
        <dbReference type="ARBA" id="ARBA00023125"/>
    </source>
</evidence>
<dbReference type="CDD" id="cd01392">
    <property type="entry name" value="HTH_LacI"/>
    <property type="match status" value="1"/>
</dbReference>
<dbReference type="Proteomes" id="UP001059617">
    <property type="component" value="Chromosome"/>
</dbReference>
<reference evidence="7" key="2">
    <citation type="submission" date="2022-09" db="EMBL/GenBank/DDBJ databases">
        <title>Biosynthetic gene clusters of Dactylosporangioum fulvum.</title>
        <authorList>
            <person name="Caradec T."/>
        </authorList>
    </citation>
    <scope>NUCLEOTIDE SEQUENCE</scope>
    <source>
        <strain evidence="7">NRRL B-16292</strain>
    </source>
</reference>
<keyword evidence="8" id="KW-1185">Reference proteome</keyword>
<dbReference type="PANTHER" id="PTHR30146">
    <property type="entry name" value="LACI-RELATED TRANSCRIPTIONAL REPRESSOR"/>
    <property type="match status" value="1"/>
</dbReference>
<feature type="domain" description="HTH lacI-type" evidence="6">
    <location>
        <begin position="1"/>
        <end position="71"/>
    </location>
</feature>
<name>A0ABY5VNJ8_9ACTN</name>
<protein>
    <submittedName>
        <fullName evidence="7">LacI family transcriptional regulator</fullName>
    </submittedName>
</protein>
<dbReference type="CDD" id="cd06267">
    <property type="entry name" value="PBP1_LacI_sugar_binding-like"/>
    <property type="match status" value="1"/>
</dbReference>
<evidence type="ECO:0000256" key="4">
    <source>
        <dbReference type="SAM" id="MobiDB-lite"/>
    </source>
</evidence>
<organism evidence="7 8">
    <name type="scientific">Dactylosporangium fulvum</name>
    <dbReference type="NCBI Taxonomy" id="53359"/>
    <lineage>
        <taxon>Bacteria</taxon>
        <taxon>Bacillati</taxon>
        <taxon>Actinomycetota</taxon>
        <taxon>Actinomycetes</taxon>
        <taxon>Micromonosporales</taxon>
        <taxon>Micromonosporaceae</taxon>
        <taxon>Dactylosporangium</taxon>
    </lineage>
</organism>
<keyword evidence="5" id="KW-0812">Transmembrane</keyword>
<dbReference type="Gene3D" id="1.10.260.40">
    <property type="entry name" value="lambda repressor-like DNA-binding domains"/>
    <property type="match status" value="1"/>
</dbReference>
<proteinExistence type="predicted"/>
<dbReference type="Pfam" id="PF00356">
    <property type="entry name" value="LacI"/>
    <property type="match status" value="1"/>
</dbReference>
<evidence type="ECO:0000313" key="7">
    <source>
        <dbReference type="EMBL" id="UWP79292.1"/>
    </source>
</evidence>
<reference evidence="7" key="1">
    <citation type="submission" date="2021-04" db="EMBL/GenBank/DDBJ databases">
        <authorList>
            <person name="Hartkoorn R.C."/>
            <person name="Beaudoing E."/>
            <person name="Hot D."/>
        </authorList>
    </citation>
    <scope>NUCLEOTIDE SEQUENCE</scope>
    <source>
        <strain evidence="7">NRRL B-16292</strain>
    </source>
</reference>
<evidence type="ECO:0000256" key="5">
    <source>
        <dbReference type="SAM" id="Phobius"/>
    </source>
</evidence>
<evidence type="ECO:0000313" key="8">
    <source>
        <dbReference type="Proteomes" id="UP001059617"/>
    </source>
</evidence>
<dbReference type="SUPFAM" id="SSF47413">
    <property type="entry name" value="lambda repressor-like DNA-binding domains"/>
    <property type="match status" value="1"/>
</dbReference>